<reference evidence="1 2" key="1">
    <citation type="journal article" date="2014" name="Syst. Appl. Microbiol.">
        <title>Microsymbionts of Phaseolus vulgaris in acid and alkaline soils of Mexico.</title>
        <authorList>
            <person name="Verastegui-Valdes M.M."/>
            <person name="Zhang Y.J."/>
            <person name="Rivera-Orduna F.N."/>
            <person name="Cheng H.P."/>
            <person name="Sui X.H."/>
            <person name="Wang E.T."/>
        </authorList>
    </citation>
    <scope>NUCLEOTIDE SEQUENCE [LARGE SCALE GENOMIC DNA]</scope>
    <source>
        <strain evidence="1 2">FG01</strain>
    </source>
</reference>
<sequence length="98" mass="10462">MIFRPSAVVPIGSVRISSFTVPARAKATTSGGEARAAISNTRFINFIARRAQRVPGPRTGHREGVLRTDKIIQATAKSSKASAMFTVETSITVGKMDT</sequence>
<gene>
    <name evidence="1" type="ORF">ATY31_20430</name>
</gene>
<proteinExistence type="predicted"/>
<evidence type="ECO:0000313" key="2">
    <source>
        <dbReference type="Proteomes" id="UP000237511"/>
    </source>
</evidence>
<comment type="caution">
    <text evidence="1">The sequence shown here is derived from an EMBL/GenBank/DDBJ whole genome shotgun (WGS) entry which is preliminary data.</text>
</comment>
<organism evidence="1 2">
    <name type="scientific">Sinorhizobium americanum</name>
    <dbReference type="NCBI Taxonomy" id="194963"/>
    <lineage>
        <taxon>Bacteria</taxon>
        <taxon>Pseudomonadati</taxon>
        <taxon>Pseudomonadota</taxon>
        <taxon>Alphaproteobacteria</taxon>
        <taxon>Hyphomicrobiales</taxon>
        <taxon>Rhizobiaceae</taxon>
        <taxon>Sinorhizobium/Ensifer group</taxon>
        <taxon>Sinorhizobium</taxon>
    </lineage>
</organism>
<dbReference type="AlphaFoldDB" id="A0A2S3YJD6"/>
<name>A0A2S3YJD6_9HYPH</name>
<protein>
    <submittedName>
        <fullName evidence="1">Uncharacterized protein</fullName>
    </submittedName>
</protein>
<dbReference type="EMBL" id="LODU01000058">
    <property type="protein sequence ID" value="POH27474.1"/>
    <property type="molecule type" value="Genomic_DNA"/>
</dbReference>
<accession>A0A2S3YJD6</accession>
<dbReference type="Proteomes" id="UP000237511">
    <property type="component" value="Unassembled WGS sequence"/>
</dbReference>
<evidence type="ECO:0000313" key="1">
    <source>
        <dbReference type="EMBL" id="POH27474.1"/>
    </source>
</evidence>